<protein>
    <submittedName>
        <fullName evidence="1">Uncharacterized protein</fullName>
    </submittedName>
</protein>
<dbReference type="Proteomes" id="UP000001020">
    <property type="component" value="Chromosome"/>
</dbReference>
<sequence>MAYQRHVYRLAHTSPGEVAGEGSPDPFGLRAMNADAVSDLA</sequence>
<dbReference type="KEGG" id="mtc:MT0116.1"/>
<dbReference type="AlphaFoldDB" id="Q8VKR6"/>
<reference evidence="1 2" key="1">
    <citation type="journal article" date="2002" name="J. Bacteriol.">
        <title>Whole-genome comparison of Mycobacterium tuberculosis clinical and laboratory strains.</title>
        <authorList>
            <person name="Fleischmann R.D."/>
            <person name="Alland D."/>
            <person name="Eisen J.A."/>
            <person name="Carpenter L."/>
            <person name="White O."/>
            <person name="Peterson J."/>
            <person name="DeBoy R."/>
            <person name="Dodson R."/>
            <person name="Gwinn M."/>
            <person name="Haft D."/>
            <person name="Hickey E."/>
            <person name="Kolonay J.F."/>
            <person name="Nelson W.C."/>
            <person name="Umayam L.A."/>
            <person name="Ermolaeva M."/>
            <person name="Salzberg S.L."/>
            <person name="Delcher A."/>
            <person name="Utterback T."/>
            <person name="Weidman J."/>
            <person name="Khouri H."/>
            <person name="Gill J."/>
            <person name="Mikula A."/>
            <person name="Bishai W."/>
            <person name="Jacobs Jr W.R.Jr."/>
            <person name="Venter J.C."/>
            <person name="Fraser C.M."/>
        </authorList>
    </citation>
    <scope>NUCLEOTIDE SEQUENCE [LARGE SCALE GENOMIC DNA]</scope>
    <source>
        <strain evidence="2">CDC 1551 / Oshkosh</strain>
    </source>
</reference>
<name>Q8VKR6_MYCTO</name>
<evidence type="ECO:0000313" key="2">
    <source>
        <dbReference type="Proteomes" id="UP000001020"/>
    </source>
</evidence>
<keyword evidence="2" id="KW-1185">Reference proteome</keyword>
<evidence type="ECO:0000313" key="1">
    <source>
        <dbReference type="EMBL" id="AAK44339.1"/>
    </source>
</evidence>
<accession>Q8VKR6</accession>
<proteinExistence type="predicted"/>
<gene>
    <name evidence="1" type="ordered locus">MT0116.1</name>
</gene>
<dbReference type="EMBL" id="AE000516">
    <property type="protein sequence ID" value="AAK44339.1"/>
    <property type="molecule type" value="Genomic_DNA"/>
</dbReference>
<dbReference type="HOGENOM" id="CLU_3272996_0_0_11"/>
<organism evidence="1 2">
    <name type="scientific">Mycobacterium tuberculosis (strain CDC 1551 / Oshkosh)</name>
    <dbReference type="NCBI Taxonomy" id="83331"/>
    <lineage>
        <taxon>Bacteria</taxon>
        <taxon>Bacillati</taxon>
        <taxon>Actinomycetota</taxon>
        <taxon>Actinomycetes</taxon>
        <taxon>Mycobacteriales</taxon>
        <taxon>Mycobacteriaceae</taxon>
        <taxon>Mycobacterium</taxon>
        <taxon>Mycobacterium tuberculosis complex</taxon>
    </lineage>
</organism>